<accession>A0A9D1ISD8</accession>
<dbReference type="AlphaFoldDB" id="A0A9D1ISD8"/>
<reference evidence="5" key="1">
    <citation type="submission" date="2020-10" db="EMBL/GenBank/DDBJ databases">
        <authorList>
            <person name="Gilroy R."/>
        </authorList>
    </citation>
    <scope>NUCLEOTIDE SEQUENCE</scope>
    <source>
        <strain evidence="5">CHK191-8634</strain>
    </source>
</reference>
<dbReference type="InterPro" id="IPR029033">
    <property type="entry name" value="His_PPase_superfam"/>
</dbReference>
<dbReference type="Proteomes" id="UP000824073">
    <property type="component" value="Unassembled WGS sequence"/>
</dbReference>
<dbReference type="PIRSF" id="PIRSF000709">
    <property type="entry name" value="6PFK_2-Ptase"/>
    <property type="match status" value="1"/>
</dbReference>
<feature type="active site" description="Tele-phosphohistidine intermediate" evidence="3">
    <location>
        <position position="9"/>
    </location>
</feature>
<dbReference type="CDD" id="cd07067">
    <property type="entry name" value="HP_PGM_like"/>
    <property type="match status" value="1"/>
</dbReference>
<dbReference type="GO" id="GO:0016791">
    <property type="term" value="F:phosphatase activity"/>
    <property type="evidence" value="ECO:0007669"/>
    <property type="project" value="TreeGrafter"/>
</dbReference>
<evidence type="ECO:0000256" key="3">
    <source>
        <dbReference type="PIRSR" id="PIRSR613078-1"/>
    </source>
</evidence>
<feature type="binding site" evidence="4">
    <location>
        <position position="58"/>
    </location>
    <ligand>
        <name>substrate</name>
    </ligand>
</feature>
<evidence type="ECO:0000313" key="6">
    <source>
        <dbReference type="Proteomes" id="UP000824073"/>
    </source>
</evidence>
<gene>
    <name evidence="5" type="ORF">IAB67_01715</name>
</gene>
<protein>
    <submittedName>
        <fullName evidence="5">Histidine phosphatase family protein</fullName>
    </submittedName>
</protein>
<proteinExistence type="predicted"/>
<evidence type="ECO:0000256" key="4">
    <source>
        <dbReference type="PIRSR" id="PIRSR613078-2"/>
    </source>
</evidence>
<evidence type="ECO:0000256" key="1">
    <source>
        <dbReference type="ARBA" id="ARBA00023152"/>
    </source>
</evidence>
<dbReference type="EMBL" id="DVMR01000017">
    <property type="protein sequence ID" value="HIU42995.1"/>
    <property type="molecule type" value="Genomic_DNA"/>
</dbReference>
<dbReference type="PANTHER" id="PTHR48100:SF1">
    <property type="entry name" value="HISTIDINE PHOSPHATASE FAMILY PROTEIN-RELATED"/>
    <property type="match status" value="1"/>
</dbReference>
<dbReference type="InterPro" id="IPR001345">
    <property type="entry name" value="PG/BPGM_mutase_AS"/>
</dbReference>
<dbReference type="SUPFAM" id="SSF53254">
    <property type="entry name" value="Phosphoglycerate mutase-like"/>
    <property type="match status" value="1"/>
</dbReference>
<dbReference type="InterPro" id="IPR050275">
    <property type="entry name" value="PGM_Phosphatase"/>
</dbReference>
<keyword evidence="1" id="KW-0324">Glycolysis</keyword>
<reference evidence="5" key="2">
    <citation type="journal article" date="2021" name="PeerJ">
        <title>Extensive microbial diversity within the chicken gut microbiome revealed by metagenomics and culture.</title>
        <authorList>
            <person name="Gilroy R."/>
            <person name="Ravi A."/>
            <person name="Getino M."/>
            <person name="Pursley I."/>
            <person name="Horton D.L."/>
            <person name="Alikhan N.F."/>
            <person name="Baker D."/>
            <person name="Gharbi K."/>
            <person name="Hall N."/>
            <person name="Watson M."/>
            <person name="Adriaenssens E.M."/>
            <person name="Foster-Nyarko E."/>
            <person name="Jarju S."/>
            <person name="Secka A."/>
            <person name="Antonio M."/>
            <person name="Oren A."/>
            <person name="Chaudhuri R.R."/>
            <person name="La Ragione R."/>
            <person name="Hildebrand F."/>
            <person name="Pallen M.J."/>
        </authorList>
    </citation>
    <scope>NUCLEOTIDE SEQUENCE</scope>
    <source>
        <strain evidence="5">CHK191-8634</strain>
    </source>
</reference>
<comment type="caution">
    <text evidence="5">The sequence shown here is derived from an EMBL/GenBank/DDBJ whole genome shotgun (WGS) entry which is preliminary data.</text>
</comment>
<sequence length="208" mass="23801">MTTLYIIRHGETTGNDAGRFQGSTDCGLSERGYAQVERLGERCRDLPFEVLISSPLVRARETASAANRHHGLPMRIDADLAEMHCGDWEEKSWDELRAEYPDEMELWREKPWLFRSPGGESMQQVYDRVSRALQRICHEHRGQTVAIVSHGCAIRNALCFCHGKGIEGLNDIPWVRNTSISRVDQDDDGRFTVVFENDFEHVKDIVKL</sequence>
<dbReference type="InterPro" id="IPR013078">
    <property type="entry name" value="His_Pase_superF_clade-1"/>
</dbReference>
<evidence type="ECO:0000313" key="5">
    <source>
        <dbReference type="EMBL" id="HIU42995.1"/>
    </source>
</evidence>
<feature type="active site" description="Proton donor/acceptor" evidence="3">
    <location>
        <position position="82"/>
    </location>
</feature>
<dbReference type="PROSITE" id="PS00175">
    <property type="entry name" value="PG_MUTASE"/>
    <property type="match status" value="1"/>
</dbReference>
<dbReference type="PANTHER" id="PTHR48100">
    <property type="entry name" value="BROAD-SPECIFICITY PHOSPHATASE YOR283W-RELATED"/>
    <property type="match status" value="1"/>
</dbReference>
<keyword evidence="2" id="KW-0413">Isomerase</keyword>
<evidence type="ECO:0000256" key="2">
    <source>
        <dbReference type="ARBA" id="ARBA00023235"/>
    </source>
</evidence>
<dbReference type="GO" id="GO:0005737">
    <property type="term" value="C:cytoplasm"/>
    <property type="evidence" value="ECO:0007669"/>
    <property type="project" value="TreeGrafter"/>
</dbReference>
<name>A0A9D1ISD8_9CLOT</name>
<dbReference type="Pfam" id="PF00300">
    <property type="entry name" value="His_Phos_1"/>
    <property type="match status" value="1"/>
</dbReference>
<organism evidence="5 6">
    <name type="scientific">Candidatus Ventrousia excrementavium</name>
    <dbReference type="NCBI Taxonomy" id="2840961"/>
    <lineage>
        <taxon>Bacteria</taxon>
        <taxon>Bacillati</taxon>
        <taxon>Bacillota</taxon>
        <taxon>Clostridia</taxon>
        <taxon>Eubacteriales</taxon>
        <taxon>Clostridiaceae</taxon>
        <taxon>Clostridiaceae incertae sedis</taxon>
        <taxon>Candidatus Ventrousia</taxon>
    </lineage>
</organism>
<dbReference type="SMART" id="SM00855">
    <property type="entry name" value="PGAM"/>
    <property type="match status" value="1"/>
</dbReference>
<dbReference type="Gene3D" id="3.40.50.1240">
    <property type="entry name" value="Phosphoglycerate mutase-like"/>
    <property type="match status" value="1"/>
</dbReference>
<feature type="binding site" evidence="4">
    <location>
        <begin position="8"/>
        <end position="15"/>
    </location>
    <ligand>
        <name>substrate</name>
    </ligand>
</feature>